<name>A0A7W3MX40_9ACTN</name>
<evidence type="ECO:0000313" key="5">
    <source>
        <dbReference type="Proteomes" id="UP000539313"/>
    </source>
</evidence>
<accession>A0A7W3MX40</accession>
<dbReference type="PROSITE" id="PS51462">
    <property type="entry name" value="NUDIX"/>
    <property type="match status" value="1"/>
</dbReference>
<proteinExistence type="predicted"/>
<keyword evidence="5" id="KW-1185">Reference proteome</keyword>
<evidence type="ECO:0000256" key="1">
    <source>
        <dbReference type="ARBA" id="ARBA00001946"/>
    </source>
</evidence>
<dbReference type="PANTHER" id="PTHR43046">
    <property type="entry name" value="GDP-MANNOSE MANNOSYL HYDROLASE"/>
    <property type="match status" value="1"/>
</dbReference>
<evidence type="ECO:0000313" key="4">
    <source>
        <dbReference type="EMBL" id="MBA9003505.1"/>
    </source>
</evidence>
<dbReference type="EC" id="3.6.1.55" evidence="4"/>
<dbReference type="Pfam" id="PF00293">
    <property type="entry name" value="NUDIX"/>
    <property type="match status" value="1"/>
</dbReference>
<dbReference type="Proteomes" id="UP000539313">
    <property type="component" value="Unassembled WGS sequence"/>
</dbReference>
<dbReference type="Gene3D" id="3.90.79.10">
    <property type="entry name" value="Nucleoside Triphosphate Pyrophosphohydrolase"/>
    <property type="match status" value="1"/>
</dbReference>
<dbReference type="SUPFAM" id="SSF55811">
    <property type="entry name" value="Nudix"/>
    <property type="match status" value="1"/>
</dbReference>
<dbReference type="PRINTS" id="PR00502">
    <property type="entry name" value="NUDIXFAMILY"/>
</dbReference>
<sequence>MLEPSAVEGMGNALAVDEVGNRLVSFHPVAEETRFDDAPLPLALVAVWHGDSLLLVFNRYRRCWELPGGHIDPGETPRQAAARELREETCLTTGDLRFAGYAKYVLAPDLRTEYGALYTTETGPYEGFTPNDEISALCWWDGTRPLRGPAQPLDITLARLARP</sequence>
<comment type="cofactor">
    <cofactor evidence="1">
        <name>Mg(2+)</name>
        <dbReference type="ChEBI" id="CHEBI:18420"/>
    </cofactor>
</comment>
<dbReference type="EMBL" id="JACJII010000001">
    <property type="protein sequence ID" value="MBA9003505.1"/>
    <property type="molecule type" value="Genomic_DNA"/>
</dbReference>
<reference evidence="4 5" key="1">
    <citation type="submission" date="2020-08" db="EMBL/GenBank/DDBJ databases">
        <title>Sequencing the genomes of 1000 actinobacteria strains.</title>
        <authorList>
            <person name="Klenk H.-P."/>
        </authorList>
    </citation>
    <scope>NUCLEOTIDE SEQUENCE [LARGE SCALE GENOMIC DNA]</scope>
    <source>
        <strain evidence="4 5">DSM 45823</strain>
    </source>
</reference>
<dbReference type="RefSeq" id="WP_182705238.1">
    <property type="nucleotide sequence ID" value="NZ_JACJII010000001.1"/>
</dbReference>
<dbReference type="InterPro" id="IPR020476">
    <property type="entry name" value="Nudix_hydrolase"/>
</dbReference>
<feature type="domain" description="Nudix hydrolase" evidence="3">
    <location>
        <begin position="38"/>
        <end position="163"/>
    </location>
</feature>
<protein>
    <submittedName>
        <fullName evidence="4">8-oxo-dGTP diphosphatase</fullName>
        <ecNumber evidence="4">3.6.1.55</ecNumber>
    </submittedName>
</protein>
<dbReference type="InterPro" id="IPR015797">
    <property type="entry name" value="NUDIX_hydrolase-like_dom_sf"/>
</dbReference>
<dbReference type="InterPro" id="IPR000086">
    <property type="entry name" value="NUDIX_hydrolase_dom"/>
</dbReference>
<evidence type="ECO:0000259" key="3">
    <source>
        <dbReference type="PROSITE" id="PS51462"/>
    </source>
</evidence>
<evidence type="ECO:0000256" key="2">
    <source>
        <dbReference type="ARBA" id="ARBA00022801"/>
    </source>
</evidence>
<keyword evidence="2 4" id="KW-0378">Hydrolase</keyword>
<gene>
    <name evidence="4" type="ORF">HNR21_002387</name>
</gene>
<dbReference type="GO" id="GO:0035539">
    <property type="term" value="F:8-oxo-7,8-dihydrodeoxyguanosine triphosphate pyrophosphatase activity"/>
    <property type="evidence" value="ECO:0007669"/>
    <property type="project" value="UniProtKB-EC"/>
</dbReference>
<comment type="caution">
    <text evidence="4">The sequence shown here is derived from an EMBL/GenBank/DDBJ whole genome shotgun (WGS) entry which is preliminary data.</text>
</comment>
<organism evidence="4 5">
    <name type="scientific">Thermomonospora cellulosilytica</name>
    <dbReference type="NCBI Taxonomy" id="1411118"/>
    <lineage>
        <taxon>Bacteria</taxon>
        <taxon>Bacillati</taxon>
        <taxon>Actinomycetota</taxon>
        <taxon>Actinomycetes</taxon>
        <taxon>Streptosporangiales</taxon>
        <taxon>Thermomonosporaceae</taxon>
        <taxon>Thermomonospora</taxon>
    </lineage>
</organism>
<dbReference type="AlphaFoldDB" id="A0A7W3MX40"/>
<dbReference type="PANTHER" id="PTHR43046:SF14">
    <property type="entry name" value="MUTT_NUDIX FAMILY PROTEIN"/>
    <property type="match status" value="1"/>
</dbReference>